<keyword evidence="9" id="KW-1185">Reference proteome</keyword>
<dbReference type="EMBL" id="CM015722">
    <property type="protein sequence ID" value="KAF3695504.1"/>
    <property type="molecule type" value="Genomic_DNA"/>
</dbReference>
<feature type="region of interest" description="Disordered" evidence="6">
    <location>
        <begin position="1513"/>
        <end position="1539"/>
    </location>
</feature>
<feature type="domain" description="C2H2-type" evidence="7">
    <location>
        <begin position="363"/>
        <end position="390"/>
    </location>
</feature>
<name>A0A6G1PZC6_CHAAH</name>
<feature type="domain" description="C2H2-type" evidence="7">
    <location>
        <begin position="1291"/>
        <end position="1318"/>
    </location>
</feature>
<feature type="region of interest" description="Disordered" evidence="6">
    <location>
        <begin position="1731"/>
        <end position="1758"/>
    </location>
</feature>
<dbReference type="SMART" id="SM00355">
    <property type="entry name" value="ZnF_C2H2"/>
    <property type="match status" value="30"/>
</dbReference>
<dbReference type="InterPro" id="IPR013087">
    <property type="entry name" value="Znf_C2H2_type"/>
</dbReference>
<evidence type="ECO:0000256" key="6">
    <source>
        <dbReference type="SAM" id="MobiDB-lite"/>
    </source>
</evidence>
<feature type="domain" description="C2H2-type" evidence="7">
    <location>
        <begin position="2364"/>
        <end position="2388"/>
    </location>
</feature>
<sequence length="2388" mass="270188">MQQDSVPFSTSGHMMHSEAQEPTIKALQCVQCTLIFKSKVYLFEHLNKVHGFDVESALSEAGLKHHGTKANPDNLSSSSENVFLCQHCDFQSSLQDVLNQHKKHCQKKHESPNGTVDISGNPEMKLTAALMNQQKEDAEEISSSFSEISTSKAKCTPSLSKDVKPSNSQLQTITKYFTSSLASNGKPPVKLADASMPLNGNKETLVLQESPSSSCGVYKVTAKSMIDIPRKASNLKSLKPNEKVEEIVTNNVVERASTERSEGPPAKKAKSCKEETKPARNTNASKQQLSSSANFSFELSKEDEERVRVLNGDTESSKMYFCKHCDYNSVNIKDVSMHYHNEHPCVNCNVAYIQDPQDQSATFRCLECPVEFVSVPDLKKHYMENHPEAPDVFTLQSCELSLIFKCFVCHFTTTLLKTLKEHYVDMHQTYEVDNPLLYFRYSASRWQKASSLLNTCEKAPSPERPDGSTPEGAQSPCKGVKNPPIPQHSISRGADVALYHCNSCNFSHKSAVVMHVHYQKNHPDEPVTIDRIKLASTKSKSMTTENTPNTIKENSTPQKDITESSTKAYDKAKLSHQKVSLSLMNSKQTSEACDSETPNAEKMESAEDRSVTKTSLTSHKRELSTGMDGSLQVIYCRFCSYSSYKIRSVLGHCNAKHIVHGTTSIEELLQHTAELQKKKLQSEAKASANTSSSDAQTTEQHDAHSGKQPRCEEDDVADASMIGFHLYKYPEKLFYCQKCNFGNPSLKGVLNHQSKIHRRLHSNKECILKHTALLHKEIKKSSSHTKESRVASHLPLPLMNEGDENCFFCHFCNYRHSTLNEVLRHYFKRHPEVKGKAELIRRYTSLVLEETQKSHLKRAENKGSNHATLENKKNTKKTTNKLAKCFSVSVSPSLRASQTQRILQCYRCSYTTQVVYLLRRHMWKIHRSNRSCNDVLRTCFNQGNLQSGYHCHLCVFSHTNAATVYKHCQNQHPGQKVSFEYVSTHLYVGPRTTTPKREKPQPKHTNDASDGTDGAPSFGENETKTYSCKACSFKGSSITSITQHYRAVHPWSVKEDGSVLGVVINKKRIANSQLENHHEIPESFETYQIPLEFDQSMDTCHEQAESSGLFKCSHCTASFHTWHSLSTHCGMKHKGAATENSDEQQELQIQMRVHVFKCPHCPYINSNYQGVLTHCQMKHPALVSRANSLHVDKRHLQSLDECLKTNSSGDNLRYRGYMCKTCHHIYATPEKLNKHCKTDHKKTALMSNTPKPAPEPTAVSKIKQNLVSNSHSTRGSVSKASFLCQKKYAEVKCQLCSYSFSTKIGLSRHILVHHRNPSIIVKDCAYKCLLCTRSYSKKKRLGSHYAKKHGRDAFLKYYAPVHKPQKSPSHPLTQQPETTSEAFKSSTTTKKTKVLIYKCPTCPYVNASYHGILTHCQMIHPDLVVRADELQTDEILVTNMIECTLGKGANERGYMCKKCPQIHASIVKLKSHCKRDHGQAELAASENSNESQTEEQRDYASVGSALEAASLKTKTSAVKKKDPSQQLGSPRTCQSSARPVPNKEPLYKCYMCTYTGSCRKYLYCHYKHTHKLDALRMYKLLERYNKRKRKAPSLTRAEYEETAPVKCKKCLRLTFESSRHLIAHYSGFHRSDCKFDFTVLSQRTQRSTGIYRCAHCKKQINGIKNLSSHLDRHRAYKIKKAKAAERQASFVSAATPEARSSELCRQDELPLLETVEELAQWNVTPVQTFTLPASPVPSPSKPTDPEQPEGDSRQGEHSCKQCRRTFMSLKGLRSHERSHAALAAIKNLDNLPLSALKHNINKYLIYKSGTLRPFLCSICSFRTTVLGLWKSHFMKKHQDYLMDTGETRNKDEESSKPEKESLHSTDEIHNSPEPDEQPEMTEKSLYLEPPDVQRQLTHYSLMAQIGVSSKENLHETVLSENSLLHCELCNFSTGHQSSMRRHYLNRHGRKLLRCKDCDFVTGIRKTLEMHMQTGHSTFQSEATHLKDLRCPFCLYQTKNKNNMIDHIVLHREERVVPIEVRRPKLSHYLQGIVFRCHKCTFTSSSAENLHLHMMRHNDVRPYRCRLCYFDCTHLSDLEGHLSDKHQVVRNHELVGQVSLDQLEATVDMTPVQKGERLFNLQQHNSDHEDGETEELVTDCSELLHEILTGNLTENDFKERTSLQMREAEQKHAEEPIKQAGVGFLSDAANVEGIKTAGKGWNAVIQSEYFSGPVKPLACGEKTEKTQAQDIIKAEKPTSVPSCAHLKRSPKGNLEVSLVSCKAEVHIQKNSEEVTNSYKEMPVLQNAPLKEEMQLLECCKEEEDTDIFENEQPREDGMIIKDNQKHCKDYEQEEGAGKRDSSPTGAAAGGAALVLHTSVGEKKLYTCELCGRNLLNNCELERHIMRHGM</sequence>
<feature type="compositionally biased region" description="Polar residues" evidence="6">
    <location>
        <begin position="279"/>
        <end position="297"/>
    </location>
</feature>
<feature type="domain" description="C2H2-type" evidence="7">
    <location>
        <begin position="2034"/>
        <end position="2061"/>
    </location>
</feature>
<feature type="region of interest" description="Disordered" evidence="6">
    <location>
        <begin position="1363"/>
        <end position="1385"/>
    </location>
</feature>
<feature type="region of interest" description="Disordered" evidence="6">
    <location>
        <begin position="255"/>
        <end position="297"/>
    </location>
</feature>
<dbReference type="Pfam" id="PF23075">
    <property type="entry name" value="zf-C2H2_ZNF462_11"/>
    <property type="match status" value="2"/>
</dbReference>
<gene>
    <name evidence="8" type="ORF">EXN66_Car011180</name>
</gene>
<dbReference type="InterPro" id="IPR059059">
    <property type="entry name" value="Znf-C2H2_7th_ZNF462"/>
</dbReference>
<reference evidence="8 9" key="1">
    <citation type="submission" date="2019-02" db="EMBL/GenBank/DDBJ databases">
        <title>Opniocepnalus argus genome.</title>
        <authorList>
            <person name="Zhou C."/>
            <person name="Xiao S."/>
        </authorList>
    </citation>
    <scope>NUCLEOTIDE SEQUENCE [LARGE SCALE GENOMIC DNA]</scope>
    <source>
        <strain evidence="8">OARG1902GOOAL</strain>
        <tissue evidence="8">Muscle</tissue>
    </source>
</reference>
<dbReference type="GO" id="GO:0008270">
    <property type="term" value="F:zinc ion binding"/>
    <property type="evidence" value="ECO:0007669"/>
    <property type="project" value="UniProtKB-KW"/>
</dbReference>
<dbReference type="PANTHER" id="PTHR24403">
    <property type="entry name" value="ZINC FINGER PROTEIN"/>
    <property type="match status" value="1"/>
</dbReference>
<dbReference type="SUPFAM" id="SSF57667">
    <property type="entry name" value="beta-beta-alpha zinc fingers"/>
    <property type="match status" value="1"/>
</dbReference>
<feature type="compositionally biased region" description="Polar residues" evidence="6">
    <location>
        <begin position="1366"/>
        <end position="1383"/>
    </location>
</feature>
<feature type="region of interest" description="Disordered" evidence="6">
    <location>
        <begin position="580"/>
        <end position="618"/>
    </location>
</feature>
<dbReference type="PANTHER" id="PTHR24403:SF58">
    <property type="entry name" value="ZINC FINGER PROTEIN 462"/>
    <property type="match status" value="1"/>
</dbReference>
<dbReference type="PROSITE" id="PS50157">
    <property type="entry name" value="ZINC_FINGER_C2H2_2"/>
    <property type="match status" value="8"/>
</dbReference>
<dbReference type="InterPro" id="IPR036236">
    <property type="entry name" value="Znf_C2H2_sf"/>
</dbReference>
<dbReference type="Proteomes" id="UP000503349">
    <property type="component" value="Chromosome 11"/>
</dbReference>
<evidence type="ECO:0000256" key="2">
    <source>
        <dbReference type="ARBA" id="ARBA00022737"/>
    </source>
</evidence>
<feature type="domain" description="C2H2-type" evidence="7">
    <location>
        <begin position="1757"/>
        <end position="1784"/>
    </location>
</feature>
<evidence type="ECO:0000313" key="9">
    <source>
        <dbReference type="Proteomes" id="UP000503349"/>
    </source>
</evidence>
<feature type="region of interest" description="Disordered" evidence="6">
    <location>
        <begin position="456"/>
        <end position="486"/>
    </location>
</feature>
<feature type="compositionally biased region" description="Basic and acidic residues" evidence="6">
    <location>
        <begin position="995"/>
        <end position="1007"/>
    </location>
</feature>
<feature type="compositionally biased region" description="Basic and acidic residues" evidence="6">
    <location>
        <begin position="1844"/>
        <end position="1872"/>
    </location>
</feature>
<accession>A0A6G1PZC6</accession>
<feature type="compositionally biased region" description="Basic and acidic residues" evidence="6">
    <location>
        <begin position="599"/>
        <end position="611"/>
    </location>
</feature>
<feature type="domain" description="C2H2-type" evidence="7">
    <location>
        <begin position="1326"/>
        <end position="1354"/>
    </location>
</feature>
<dbReference type="GO" id="GO:0045944">
    <property type="term" value="P:positive regulation of transcription by RNA polymerase II"/>
    <property type="evidence" value="ECO:0007669"/>
    <property type="project" value="TreeGrafter"/>
</dbReference>
<dbReference type="FunFam" id="3.30.160.60:FF:000655">
    <property type="entry name" value="Zinc finger protein 462"/>
    <property type="match status" value="1"/>
</dbReference>
<dbReference type="PROSITE" id="PS00028">
    <property type="entry name" value="ZINC_FINGER_C2H2_1"/>
    <property type="match status" value="10"/>
</dbReference>
<feature type="region of interest" description="Disordered" evidence="6">
    <location>
        <begin position="537"/>
        <end position="566"/>
    </location>
</feature>
<feature type="compositionally biased region" description="Polar residues" evidence="6">
    <location>
        <begin position="687"/>
        <end position="698"/>
    </location>
</feature>
<evidence type="ECO:0000256" key="5">
    <source>
        <dbReference type="PROSITE-ProRule" id="PRU00042"/>
    </source>
</evidence>
<organism evidence="8 9">
    <name type="scientific">Channa argus</name>
    <name type="common">Northern snakehead</name>
    <name type="synonym">Ophicephalus argus</name>
    <dbReference type="NCBI Taxonomy" id="215402"/>
    <lineage>
        <taxon>Eukaryota</taxon>
        <taxon>Metazoa</taxon>
        <taxon>Chordata</taxon>
        <taxon>Craniata</taxon>
        <taxon>Vertebrata</taxon>
        <taxon>Euteleostomi</taxon>
        <taxon>Actinopterygii</taxon>
        <taxon>Neopterygii</taxon>
        <taxon>Teleostei</taxon>
        <taxon>Neoteleostei</taxon>
        <taxon>Acanthomorphata</taxon>
        <taxon>Anabantaria</taxon>
        <taxon>Anabantiformes</taxon>
        <taxon>Channoidei</taxon>
        <taxon>Channidae</taxon>
        <taxon>Channa</taxon>
    </lineage>
</organism>
<dbReference type="InterPro" id="IPR050688">
    <property type="entry name" value="Zinc_finger/UBP_domain"/>
</dbReference>
<feature type="domain" description="C2H2-type" evidence="7">
    <location>
        <begin position="1110"/>
        <end position="1138"/>
    </location>
</feature>
<dbReference type="GO" id="GO:0005634">
    <property type="term" value="C:nucleus"/>
    <property type="evidence" value="ECO:0007669"/>
    <property type="project" value="TreeGrafter"/>
</dbReference>
<proteinExistence type="predicted"/>
<dbReference type="Pfam" id="PF23225">
    <property type="entry name" value="zf-C2H2_7th_ZNF462"/>
    <property type="match status" value="4"/>
</dbReference>
<evidence type="ECO:0000259" key="7">
    <source>
        <dbReference type="PROSITE" id="PS50157"/>
    </source>
</evidence>
<dbReference type="InterPro" id="IPR059058">
    <property type="entry name" value="Znf-C2H2_ZNF462"/>
</dbReference>
<feature type="compositionally biased region" description="Basic and acidic residues" evidence="6">
    <location>
        <begin position="699"/>
        <end position="711"/>
    </location>
</feature>
<feature type="domain" description="C2H2-type" evidence="7">
    <location>
        <begin position="1651"/>
        <end position="1678"/>
    </location>
</feature>
<reference evidence="9" key="2">
    <citation type="submission" date="2019-02" db="EMBL/GenBank/DDBJ databases">
        <title>Opniocepnalus argus Var Kimnra genome.</title>
        <authorList>
            <person name="Zhou C."/>
            <person name="Xiao S."/>
        </authorList>
    </citation>
    <scope>NUCLEOTIDE SEQUENCE [LARGE SCALE GENOMIC DNA]</scope>
</reference>
<keyword evidence="4" id="KW-0862">Zinc</keyword>
<evidence type="ECO:0000256" key="3">
    <source>
        <dbReference type="ARBA" id="ARBA00022771"/>
    </source>
</evidence>
<feature type="region of interest" description="Disordered" evidence="6">
    <location>
        <begin position="1480"/>
        <end position="1499"/>
    </location>
</feature>
<feature type="region of interest" description="Disordered" evidence="6">
    <location>
        <begin position="990"/>
        <end position="1019"/>
    </location>
</feature>
<feature type="region of interest" description="Disordered" evidence="6">
    <location>
        <begin position="679"/>
        <end position="712"/>
    </location>
</feature>
<feature type="region of interest" description="Disordered" evidence="6">
    <location>
        <begin position="1844"/>
        <end position="1880"/>
    </location>
</feature>
<evidence type="ECO:0000256" key="1">
    <source>
        <dbReference type="ARBA" id="ARBA00022723"/>
    </source>
</evidence>
<feature type="compositionally biased region" description="Polar residues" evidence="6">
    <location>
        <begin position="1524"/>
        <end position="1537"/>
    </location>
</feature>
<keyword evidence="2" id="KW-0677">Repeat</keyword>
<evidence type="ECO:0000313" key="8">
    <source>
        <dbReference type="EMBL" id="KAF3695504.1"/>
    </source>
</evidence>
<keyword evidence="1" id="KW-0479">Metal-binding</keyword>
<keyword evidence="3 5" id="KW-0863">Zinc-finger</keyword>
<evidence type="ECO:0000256" key="4">
    <source>
        <dbReference type="ARBA" id="ARBA00022833"/>
    </source>
</evidence>
<dbReference type="Gene3D" id="3.30.160.60">
    <property type="entry name" value="Classic Zinc Finger"/>
    <property type="match status" value="6"/>
</dbReference>
<feature type="compositionally biased region" description="Polar residues" evidence="6">
    <location>
        <begin position="580"/>
        <end position="598"/>
    </location>
</feature>
<protein>
    <submittedName>
        <fullName evidence="8">Zinc finger protein 462</fullName>
    </submittedName>
</protein>